<comment type="caution">
    <text evidence="2">The sequence shown here is derived from an EMBL/GenBank/DDBJ whole genome shotgun (WGS) entry which is preliminary data.</text>
</comment>
<evidence type="ECO:0000313" key="2">
    <source>
        <dbReference type="EMBL" id="GAA4383643.1"/>
    </source>
</evidence>
<feature type="domain" description="AMP-binding enzyme C-terminal" evidence="1">
    <location>
        <begin position="15"/>
        <end position="90"/>
    </location>
</feature>
<protein>
    <recommendedName>
        <fullName evidence="1">AMP-binding enzyme C-terminal domain-containing protein</fullName>
    </recommendedName>
</protein>
<accession>A0ABP8J2P1</accession>
<reference evidence="3" key="1">
    <citation type="journal article" date="2019" name="Int. J. Syst. Evol. Microbiol.">
        <title>The Global Catalogue of Microorganisms (GCM) 10K type strain sequencing project: providing services to taxonomists for standard genome sequencing and annotation.</title>
        <authorList>
            <consortium name="The Broad Institute Genomics Platform"/>
            <consortium name="The Broad Institute Genome Sequencing Center for Infectious Disease"/>
            <person name="Wu L."/>
            <person name="Ma J."/>
        </authorList>
    </citation>
    <scope>NUCLEOTIDE SEQUENCE [LARGE SCALE GENOMIC DNA]</scope>
    <source>
        <strain evidence="3">JCM 17688</strain>
    </source>
</reference>
<name>A0ABP8J2P1_9ACTN</name>
<dbReference type="Proteomes" id="UP001500635">
    <property type="component" value="Unassembled WGS sequence"/>
</dbReference>
<evidence type="ECO:0000313" key="3">
    <source>
        <dbReference type="Proteomes" id="UP001500635"/>
    </source>
</evidence>
<organism evidence="2 3">
    <name type="scientific">Tsukamurella soli</name>
    <dbReference type="NCBI Taxonomy" id="644556"/>
    <lineage>
        <taxon>Bacteria</taxon>
        <taxon>Bacillati</taxon>
        <taxon>Actinomycetota</taxon>
        <taxon>Actinomycetes</taxon>
        <taxon>Mycobacteriales</taxon>
        <taxon>Tsukamurellaceae</taxon>
        <taxon>Tsukamurella</taxon>
    </lineage>
</organism>
<dbReference type="SUPFAM" id="SSF56801">
    <property type="entry name" value="Acetyl-CoA synthetase-like"/>
    <property type="match status" value="1"/>
</dbReference>
<gene>
    <name evidence="2" type="ORF">GCM10023147_03080</name>
</gene>
<dbReference type="EMBL" id="BAABFR010000003">
    <property type="protein sequence ID" value="GAA4383643.1"/>
    <property type="molecule type" value="Genomic_DNA"/>
</dbReference>
<sequence>MRSAVPPRANVFPGEVENALATHPGVDDVAVVGVDDAEFGQVLRAFIVPAEHAAVDHDALAAHLRWIVERYKIPKRFVALTRIPRNPSGKVLRQKLIEHSAGEDISE</sequence>
<dbReference type="InterPro" id="IPR050237">
    <property type="entry name" value="ATP-dep_AMP-bd_enzyme"/>
</dbReference>
<dbReference type="Gene3D" id="3.30.300.30">
    <property type="match status" value="1"/>
</dbReference>
<dbReference type="InterPro" id="IPR045851">
    <property type="entry name" value="AMP-bd_C_sf"/>
</dbReference>
<dbReference type="PANTHER" id="PTHR43767">
    <property type="entry name" value="LONG-CHAIN-FATTY-ACID--COA LIGASE"/>
    <property type="match status" value="1"/>
</dbReference>
<evidence type="ECO:0000259" key="1">
    <source>
        <dbReference type="Pfam" id="PF13193"/>
    </source>
</evidence>
<keyword evidence="3" id="KW-1185">Reference proteome</keyword>
<dbReference type="InterPro" id="IPR025110">
    <property type="entry name" value="AMP-bd_C"/>
</dbReference>
<proteinExistence type="predicted"/>
<dbReference type="PANTHER" id="PTHR43767:SF10">
    <property type="entry name" value="SURFACTIN SYNTHASE SUBUNIT 1"/>
    <property type="match status" value="1"/>
</dbReference>
<dbReference type="Pfam" id="PF13193">
    <property type="entry name" value="AMP-binding_C"/>
    <property type="match status" value="1"/>
</dbReference>